<reference evidence="2 3" key="1">
    <citation type="submission" date="2019-02" db="EMBL/GenBank/DDBJ databases">
        <title>Genomic Encyclopedia of Type Strains, Phase IV (KMG-IV): sequencing the most valuable type-strain genomes for metagenomic binning, comparative biology and taxonomic classification.</title>
        <authorList>
            <person name="Goeker M."/>
        </authorList>
    </citation>
    <scope>NUCLEOTIDE SEQUENCE [LARGE SCALE GENOMIC DNA]</scope>
    <source>
        <strain evidence="2 3">DSM 21223</strain>
    </source>
</reference>
<evidence type="ECO:0000313" key="3">
    <source>
        <dbReference type="Proteomes" id="UP000292136"/>
    </source>
</evidence>
<organism evidence="2 3">
    <name type="scientific">Azospira oryzae</name>
    <dbReference type="NCBI Taxonomy" id="146939"/>
    <lineage>
        <taxon>Bacteria</taxon>
        <taxon>Pseudomonadati</taxon>
        <taxon>Pseudomonadota</taxon>
        <taxon>Betaproteobacteria</taxon>
        <taxon>Rhodocyclales</taxon>
        <taxon>Rhodocyclaceae</taxon>
        <taxon>Azospira</taxon>
    </lineage>
</organism>
<protein>
    <submittedName>
        <fullName evidence="2">EAL and modified HD-GYP domain-containing signal transduction protein</fullName>
    </submittedName>
</protein>
<dbReference type="InterPro" id="IPR013976">
    <property type="entry name" value="HDOD"/>
</dbReference>
<dbReference type="Pfam" id="PF08668">
    <property type="entry name" value="HDOD"/>
    <property type="match status" value="1"/>
</dbReference>
<dbReference type="Gene3D" id="1.10.3210.10">
    <property type="entry name" value="Hypothetical protein af1432"/>
    <property type="match status" value="1"/>
</dbReference>
<evidence type="ECO:0000259" key="1">
    <source>
        <dbReference type="PROSITE" id="PS51833"/>
    </source>
</evidence>
<keyword evidence="3" id="KW-1185">Reference proteome</keyword>
<dbReference type="Proteomes" id="UP000292136">
    <property type="component" value="Unassembled WGS sequence"/>
</dbReference>
<dbReference type="PANTHER" id="PTHR33525:SF4">
    <property type="entry name" value="CYCLIC DI-GMP PHOSPHODIESTERASE CDGJ"/>
    <property type="match status" value="1"/>
</dbReference>
<dbReference type="InterPro" id="IPR052340">
    <property type="entry name" value="RNase_Y/CdgJ"/>
</dbReference>
<sequence>MVFGKLIGRLTGQDDTPLQPLPLSALVTTPVVDPAVAAQQRQRAAAEAMLRREEIIDSRNRLCGYRFSTAGSAAGQTSPQADAPAESAFLAALAEIDLPAFATRRLALVPISRAALAAGGHLPLRAARSTLLLDVEGSDVEAWLPLLQQARADGCRLALRGLTLLPEHAPLLALADLALLRLDDYDLTDFQRLARGLKAAAPQLELAADGVPGWPERRMCAAWGFDYCLGPFTVLADCEEPEGKLDNSRVVLMEMLNLIRAEADLADLGAVAKKDPGIALKVLALANSPAAGLSAPVASLEQAIMVLGRQRLYRWLTVAMFRVGTPRDRDEALLEVAMTRARFLETVADGVLAKKDCDELFLVGLLSLFDVLLAMPLTKVLQLINLADEVTAVLLRSEGPYARFLQLALAVEHGRSAQAADIAGELGIDPAGLGNTSQLALAWAEEALGISAPDL</sequence>
<dbReference type="SUPFAM" id="SSF109604">
    <property type="entry name" value="HD-domain/PDEase-like"/>
    <property type="match status" value="1"/>
</dbReference>
<name>A0ABY0IQ89_9RHOO</name>
<proteinExistence type="predicted"/>
<feature type="domain" description="HDOD" evidence="1">
    <location>
        <begin position="245"/>
        <end position="432"/>
    </location>
</feature>
<accession>A0ABY0IQ89</accession>
<dbReference type="PANTHER" id="PTHR33525">
    <property type="match status" value="1"/>
</dbReference>
<dbReference type="PROSITE" id="PS51833">
    <property type="entry name" value="HDOD"/>
    <property type="match status" value="1"/>
</dbReference>
<dbReference type="EMBL" id="SHKM01000001">
    <property type="protein sequence ID" value="RZT89736.1"/>
    <property type="molecule type" value="Genomic_DNA"/>
</dbReference>
<evidence type="ECO:0000313" key="2">
    <source>
        <dbReference type="EMBL" id="RZT89736.1"/>
    </source>
</evidence>
<gene>
    <name evidence="2" type="ORF">EV678_0530</name>
</gene>
<comment type="caution">
    <text evidence="2">The sequence shown here is derived from an EMBL/GenBank/DDBJ whole genome shotgun (WGS) entry which is preliminary data.</text>
</comment>
<dbReference type="RefSeq" id="WP_130458417.1">
    <property type="nucleotide sequence ID" value="NZ_SHKM01000001.1"/>
</dbReference>